<sequence length="432" mass="47530">MRWTRGPVLGRGSSATVSTATSISGEVFAVKSMEFAQADSLRKEQHFLSTLKSPYVVSYQGCDITKEDGKMMYNLLMQYMPFGSIIDVVNGRNGGGLKSSEIVRYTREIVRGLEYLHSSGVVHCDIKGRNVLIDGSGAKIGDFGCAKWADEVVPISGTPMFMAPEVAGGEEQGFPADIWALGCTVIEMATGGSPWSNVNDAVSVLYRIAFSGEIPEIPDEFSDQGKDFVRKCLIRDPKQRWTAKQLLKHPYLQQFDDYSTQIISEKIYTDSPTSILDQDVWISMEEQPSSSSVGTDFVQSTCSPNSLRQRIKQLADNSEIPKWRCETEETDWITIRINEDGDGEANCGAVTGVVGNEIEVGCTMSGGEDDKLFVSFVDSPKISCRQIALNGVLHEKANIGVVLLTPSNTNLLRYIGFPLGLFYDDNKLKSLD</sequence>
<comment type="caution">
    <text evidence="1">The sequence shown here is derived from an EMBL/GenBank/DDBJ whole genome shotgun (WGS) entry which is preliminary data.</text>
</comment>
<dbReference type="EMBL" id="CM042012">
    <property type="protein sequence ID" value="KAI3753370.1"/>
    <property type="molecule type" value="Genomic_DNA"/>
</dbReference>
<protein>
    <submittedName>
        <fullName evidence="1">Uncharacterized protein</fullName>
    </submittedName>
</protein>
<name>A0ACB9E3V8_CICIN</name>
<dbReference type="Proteomes" id="UP001055811">
    <property type="component" value="Linkage Group LG04"/>
</dbReference>
<reference evidence="2" key="1">
    <citation type="journal article" date="2022" name="Mol. Ecol. Resour.">
        <title>The genomes of chicory, endive, great burdock and yacon provide insights into Asteraceae palaeo-polyploidization history and plant inulin production.</title>
        <authorList>
            <person name="Fan W."/>
            <person name="Wang S."/>
            <person name="Wang H."/>
            <person name="Wang A."/>
            <person name="Jiang F."/>
            <person name="Liu H."/>
            <person name="Zhao H."/>
            <person name="Xu D."/>
            <person name="Zhang Y."/>
        </authorList>
    </citation>
    <scope>NUCLEOTIDE SEQUENCE [LARGE SCALE GENOMIC DNA]</scope>
    <source>
        <strain evidence="2">cv. Punajuju</strain>
    </source>
</reference>
<evidence type="ECO:0000313" key="1">
    <source>
        <dbReference type="EMBL" id="KAI3753370.1"/>
    </source>
</evidence>
<gene>
    <name evidence="1" type="ORF">L2E82_25422</name>
</gene>
<keyword evidence="2" id="KW-1185">Reference proteome</keyword>
<evidence type="ECO:0000313" key="2">
    <source>
        <dbReference type="Proteomes" id="UP001055811"/>
    </source>
</evidence>
<reference evidence="1 2" key="2">
    <citation type="journal article" date="2022" name="Mol. Ecol. Resour.">
        <title>The genomes of chicory, endive, great burdock and yacon provide insights into Asteraceae paleo-polyploidization history and plant inulin production.</title>
        <authorList>
            <person name="Fan W."/>
            <person name="Wang S."/>
            <person name="Wang H."/>
            <person name="Wang A."/>
            <person name="Jiang F."/>
            <person name="Liu H."/>
            <person name="Zhao H."/>
            <person name="Xu D."/>
            <person name="Zhang Y."/>
        </authorList>
    </citation>
    <scope>NUCLEOTIDE SEQUENCE [LARGE SCALE GENOMIC DNA]</scope>
    <source>
        <strain evidence="2">cv. Punajuju</strain>
        <tissue evidence="1">Leaves</tissue>
    </source>
</reference>
<organism evidence="1 2">
    <name type="scientific">Cichorium intybus</name>
    <name type="common">Chicory</name>
    <dbReference type="NCBI Taxonomy" id="13427"/>
    <lineage>
        <taxon>Eukaryota</taxon>
        <taxon>Viridiplantae</taxon>
        <taxon>Streptophyta</taxon>
        <taxon>Embryophyta</taxon>
        <taxon>Tracheophyta</taxon>
        <taxon>Spermatophyta</taxon>
        <taxon>Magnoliopsida</taxon>
        <taxon>eudicotyledons</taxon>
        <taxon>Gunneridae</taxon>
        <taxon>Pentapetalae</taxon>
        <taxon>asterids</taxon>
        <taxon>campanulids</taxon>
        <taxon>Asterales</taxon>
        <taxon>Asteraceae</taxon>
        <taxon>Cichorioideae</taxon>
        <taxon>Cichorieae</taxon>
        <taxon>Cichoriinae</taxon>
        <taxon>Cichorium</taxon>
    </lineage>
</organism>
<accession>A0ACB9E3V8</accession>
<proteinExistence type="predicted"/>